<comment type="caution">
    <text evidence="1">The sequence shown here is derived from an EMBL/GenBank/DDBJ whole genome shotgun (WGS) entry which is preliminary data.</text>
</comment>
<reference evidence="1 2" key="1">
    <citation type="submission" date="2016-10" db="EMBL/GenBank/DDBJ databases">
        <authorList>
            <person name="Varghese N."/>
            <person name="Submissions S."/>
        </authorList>
    </citation>
    <scope>NUCLEOTIDE SEQUENCE [LARGE SCALE GENOMIC DNA]</scope>
    <source>
        <strain evidence="1 2">DSM 26672</strain>
    </source>
</reference>
<proteinExistence type="predicted"/>
<evidence type="ECO:0008006" key="3">
    <source>
        <dbReference type="Google" id="ProtNLM"/>
    </source>
</evidence>
<dbReference type="EMBL" id="FNBZ01000004">
    <property type="protein sequence ID" value="SDG45306.1"/>
    <property type="molecule type" value="Genomic_DNA"/>
</dbReference>
<evidence type="ECO:0000313" key="2">
    <source>
        <dbReference type="Proteomes" id="UP000199468"/>
    </source>
</evidence>
<evidence type="ECO:0000313" key="1">
    <source>
        <dbReference type="EMBL" id="SDG45306.1"/>
    </source>
</evidence>
<protein>
    <recommendedName>
        <fullName evidence="3">Tyr recombinase domain-containing protein</fullName>
    </recommendedName>
</protein>
<gene>
    <name evidence="1" type="ORF">SAMN05421844_10460</name>
</gene>
<dbReference type="Proteomes" id="UP000199468">
    <property type="component" value="Unassembled WGS sequence"/>
</dbReference>
<organism evidence="1 2">
    <name type="scientific">Bosea robiniae</name>
    <dbReference type="NCBI Taxonomy" id="1036780"/>
    <lineage>
        <taxon>Bacteria</taxon>
        <taxon>Pseudomonadati</taxon>
        <taxon>Pseudomonadota</taxon>
        <taxon>Alphaproteobacteria</taxon>
        <taxon>Hyphomicrobiales</taxon>
        <taxon>Boseaceae</taxon>
        <taxon>Bosea</taxon>
    </lineage>
</organism>
<keyword evidence="2" id="KW-1185">Reference proteome</keyword>
<accession>A0ABY0P565</accession>
<name>A0ABY0P565_9HYPH</name>
<sequence length="890" mass="100704">MAKRVGIEPVEERAYVQDILERVESLAVRLRKTGGKMPLNVMTPSEPSYKAVRRLLELPQGNRLPEPVERRIVELYSEIGVEDAPDPIAKRRLLAWGERARAEGLHVLACSSKPDEPFIPACAELMGVDPHELYHPPNRAILTDLGRELGFEIVSTARELRPIPSVVLVEEWAKREGQKVPQHPSYPGRPYFAVACKQVGISLSSALRPDVRDAIINAGTTLGYVTVIASVEPEAVLLQELREKAIIMRRKEVIGTKSENAQIGNLTWRLKQLAELHPDGELASAKLLLAEAATIKPKDSKFHGEMCVLQRCLDQIERSRSLPDDFCQALSELCKRAKMSYKATSREAGLPPNTVAIWVKGCPDPSRRREVELVERALKAEPNTLVSRMAGISRRPKYVRLCRFPEHIRSNKSLRTRIKRRLDPTDFALPDEGFFARCLEVHREIIAEATKPMAAFVKAPEHALPVLPEQVDRQFAIVCAIADADGPRRRDAMKRYEIYDDGIRWTYSTVEGHHRTLKAFFGYLSRSVEARPAIAESDMSLALALVPELSVDYAMWLPSQRTAIIPGRTVSLTDIAAMRLFGTLLREGGILRKMPQLAKTLSPIPGYLERARIQWIETNWEAACQAAFERYRGMCNSYSDDEFDRSIEIASLMPILNLANPSQAVTHTMLRRLGEQRQLLAKGTITWALAVRNEMYLHTQDQMALRGGTLRQVGTRHFRTVGNGIDLHLPREFFKNRLSEKVWKSGRAWTDFHRTFDDELGGHAVFDLYVNDARPILAGVADSDCGAFFLNYDGTAKQGFSQLATDLSKALLIDWPDADLFWRQQRALRNHDFRHIAATSILRRTDDMRWAARALMDTIETTENTYAFVRAEDENSRFHEIMRGRGEPMV</sequence>